<dbReference type="AlphaFoldDB" id="A0A9Q3FFS1"/>
<gene>
    <name evidence="2" type="ORF">O181_075847</name>
</gene>
<dbReference type="InterPro" id="IPR054722">
    <property type="entry name" value="PolX-like_BBD"/>
</dbReference>
<evidence type="ECO:0000313" key="3">
    <source>
        <dbReference type="Proteomes" id="UP000765509"/>
    </source>
</evidence>
<proteinExistence type="predicted"/>
<evidence type="ECO:0000259" key="1">
    <source>
        <dbReference type="Pfam" id="PF22936"/>
    </source>
</evidence>
<comment type="caution">
    <text evidence="2">The sequence shown here is derived from an EMBL/GenBank/DDBJ whole genome shotgun (WGS) entry which is preliminary data.</text>
</comment>
<name>A0A9Q3FFS1_9BASI</name>
<dbReference type="Pfam" id="PF22936">
    <property type="entry name" value="Pol_BBD"/>
    <property type="match status" value="1"/>
</dbReference>
<protein>
    <recommendedName>
        <fullName evidence="1">Retrovirus-related Pol polyprotein from transposon TNT 1-94-like beta-barrel domain-containing protein</fullName>
    </recommendedName>
</protein>
<dbReference type="Proteomes" id="UP000765509">
    <property type="component" value="Unassembled WGS sequence"/>
</dbReference>
<dbReference type="EMBL" id="AVOT02040880">
    <property type="protein sequence ID" value="MBW0536132.1"/>
    <property type="molecule type" value="Genomic_DNA"/>
</dbReference>
<evidence type="ECO:0000313" key="2">
    <source>
        <dbReference type="EMBL" id="MBW0536132.1"/>
    </source>
</evidence>
<feature type="domain" description="Retrovirus-related Pol polyprotein from transposon TNT 1-94-like beta-barrel" evidence="1">
    <location>
        <begin position="33"/>
        <end position="116"/>
    </location>
</feature>
<keyword evidence="3" id="KW-1185">Reference proteome</keyword>
<dbReference type="OrthoDB" id="3025757at2759"/>
<reference evidence="2" key="1">
    <citation type="submission" date="2021-03" db="EMBL/GenBank/DDBJ databases">
        <title>Draft genome sequence of rust myrtle Austropuccinia psidii MF-1, a brazilian biotype.</title>
        <authorList>
            <person name="Quecine M.C."/>
            <person name="Pachon D.M.R."/>
            <person name="Bonatelli M.L."/>
            <person name="Correr F.H."/>
            <person name="Franceschini L.M."/>
            <person name="Leite T.F."/>
            <person name="Margarido G.R.A."/>
            <person name="Almeida C.A."/>
            <person name="Ferrarezi J.A."/>
            <person name="Labate C.A."/>
        </authorList>
    </citation>
    <scope>NUCLEOTIDE SEQUENCE</scope>
    <source>
        <strain evidence="2">MF-1</strain>
    </source>
</reference>
<sequence>MRAKLVEVGAEDPGIEVLQAGVDNVENLSCELVCDTGASHSLTGDLSSLFPFCHLNSAIPVSVATKQSGHRSHVTGVGSLLYPGLDGRLVVIHGVYYCPDATCTLISPAALIHAGFTFRFDLNNDMLLCGSDRQPLLRVMFCKKLHWWSMPPFYKPTPDEMYFPMGDLKTNLPSQI</sequence>
<organism evidence="2 3">
    <name type="scientific">Austropuccinia psidii MF-1</name>
    <dbReference type="NCBI Taxonomy" id="1389203"/>
    <lineage>
        <taxon>Eukaryota</taxon>
        <taxon>Fungi</taxon>
        <taxon>Dikarya</taxon>
        <taxon>Basidiomycota</taxon>
        <taxon>Pucciniomycotina</taxon>
        <taxon>Pucciniomycetes</taxon>
        <taxon>Pucciniales</taxon>
        <taxon>Sphaerophragmiaceae</taxon>
        <taxon>Austropuccinia</taxon>
    </lineage>
</organism>
<accession>A0A9Q3FFS1</accession>